<gene>
    <name evidence="10" type="ORF">DTER00134_LOCUS8233</name>
</gene>
<evidence type="ECO:0000256" key="1">
    <source>
        <dbReference type="ARBA" id="ARBA00012486"/>
    </source>
</evidence>
<dbReference type="Pfam" id="PF00179">
    <property type="entry name" value="UQ_con"/>
    <property type="match status" value="1"/>
</dbReference>
<keyword evidence="3 7" id="KW-0547">Nucleotide-binding</keyword>
<proteinExistence type="inferred from homology"/>
<dbReference type="PROSITE" id="PS00183">
    <property type="entry name" value="UBC_1"/>
    <property type="match status" value="1"/>
</dbReference>
<dbReference type="InterPro" id="IPR000608">
    <property type="entry name" value="UBC"/>
</dbReference>
<keyword evidence="4 7" id="KW-0833">Ubl conjugation pathway</keyword>
<accession>A0A7S3VLF3</accession>
<evidence type="ECO:0000256" key="6">
    <source>
        <dbReference type="PROSITE-ProRule" id="PRU10133"/>
    </source>
</evidence>
<dbReference type="InterPro" id="IPR023313">
    <property type="entry name" value="UBQ-conjugating_AS"/>
</dbReference>
<keyword evidence="2" id="KW-0808">Transferase</keyword>
<dbReference type="PROSITE" id="PS50127">
    <property type="entry name" value="UBC_2"/>
    <property type="match status" value="1"/>
</dbReference>
<evidence type="ECO:0000259" key="9">
    <source>
        <dbReference type="PROSITE" id="PS50127"/>
    </source>
</evidence>
<evidence type="ECO:0000256" key="8">
    <source>
        <dbReference type="SAM" id="MobiDB-lite"/>
    </source>
</evidence>
<sequence length="230" mass="24242">MLSANTQKTLMRELKALQDQPPEGIRVVFNEHNLADVQAELDGPQGTPYENGLFRIRLSVGADYPTSPPKGFFATKIFHPNVSPSGEICVNVLKKDWTPETGLKHVLVVVRCLLIEPNPDSALNEEAGRLLQEDYEEFAGHARLMTSIHAQARRPGPLTTSGGNTSANNIAAGSRGSGGVGESGKQNVVGADGIGSPALKKAKSEAGSVQGGGVKAAPAASKVKKSLKRL</sequence>
<dbReference type="InterPro" id="IPR016135">
    <property type="entry name" value="UBQ-conjugating_enzyme/RWD"/>
</dbReference>
<comment type="similarity">
    <text evidence="7">Belongs to the ubiquitin-conjugating enzyme family.</text>
</comment>
<dbReference type="FunFam" id="3.10.110.10:FF:000031">
    <property type="entry name" value="Ubiquitin-conjugating enzyme E2 22"/>
    <property type="match status" value="1"/>
</dbReference>
<dbReference type="Gene3D" id="3.10.110.10">
    <property type="entry name" value="Ubiquitin Conjugating Enzyme"/>
    <property type="match status" value="1"/>
</dbReference>
<reference evidence="10" key="1">
    <citation type="submission" date="2021-01" db="EMBL/GenBank/DDBJ databases">
        <authorList>
            <person name="Corre E."/>
            <person name="Pelletier E."/>
            <person name="Niang G."/>
            <person name="Scheremetjew M."/>
            <person name="Finn R."/>
            <person name="Kale V."/>
            <person name="Holt S."/>
            <person name="Cochrane G."/>
            <person name="Meng A."/>
            <person name="Brown T."/>
            <person name="Cohen L."/>
        </authorList>
    </citation>
    <scope>NUCLEOTIDE SEQUENCE</scope>
    <source>
        <strain evidence="10">CCMP1320</strain>
    </source>
</reference>
<dbReference type="GO" id="GO:0061631">
    <property type="term" value="F:ubiquitin conjugating enzyme activity"/>
    <property type="evidence" value="ECO:0007669"/>
    <property type="project" value="UniProtKB-EC"/>
</dbReference>
<evidence type="ECO:0000256" key="5">
    <source>
        <dbReference type="ARBA" id="ARBA00022840"/>
    </source>
</evidence>
<protein>
    <recommendedName>
        <fullName evidence="1">E2 ubiquitin-conjugating enzyme</fullName>
        <ecNumber evidence="1">2.3.2.23</ecNumber>
    </recommendedName>
</protein>
<feature type="active site" description="Glycyl thioester intermediate" evidence="6">
    <location>
        <position position="89"/>
    </location>
</feature>
<evidence type="ECO:0000256" key="4">
    <source>
        <dbReference type="ARBA" id="ARBA00022786"/>
    </source>
</evidence>
<dbReference type="CDD" id="cd23804">
    <property type="entry name" value="UBCc_UBE2S"/>
    <property type="match status" value="1"/>
</dbReference>
<dbReference type="SUPFAM" id="SSF54495">
    <property type="entry name" value="UBC-like"/>
    <property type="match status" value="1"/>
</dbReference>
<feature type="compositionally biased region" description="Polar residues" evidence="8">
    <location>
        <begin position="158"/>
        <end position="171"/>
    </location>
</feature>
<feature type="region of interest" description="Disordered" evidence="8">
    <location>
        <begin position="154"/>
        <end position="230"/>
    </location>
</feature>
<feature type="domain" description="UBC core" evidence="9">
    <location>
        <begin position="5"/>
        <end position="151"/>
    </location>
</feature>
<evidence type="ECO:0000256" key="3">
    <source>
        <dbReference type="ARBA" id="ARBA00022741"/>
    </source>
</evidence>
<evidence type="ECO:0000256" key="7">
    <source>
        <dbReference type="RuleBase" id="RU362109"/>
    </source>
</evidence>
<name>A0A7S3VLF3_DUNTE</name>
<dbReference type="AlphaFoldDB" id="A0A7S3VLF3"/>
<dbReference type="EMBL" id="HBIP01014233">
    <property type="protein sequence ID" value="CAE0493160.1"/>
    <property type="molecule type" value="Transcribed_RNA"/>
</dbReference>
<dbReference type="InterPro" id="IPR050113">
    <property type="entry name" value="Ub_conjugating_enzyme"/>
</dbReference>
<evidence type="ECO:0000256" key="2">
    <source>
        <dbReference type="ARBA" id="ARBA00022679"/>
    </source>
</evidence>
<dbReference type="PANTHER" id="PTHR24067">
    <property type="entry name" value="UBIQUITIN-CONJUGATING ENZYME E2"/>
    <property type="match status" value="1"/>
</dbReference>
<organism evidence="10">
    <name type="scientific">Dunaliella tertiolecta</name>
    <name type="common">Green alga</name>
    <dbReference type="NCBI Taxonomy" id="3047"/>
    <lineage>
        <taxon>Eukaryota</taxon>
        <taxon>Viridiplantae</taxon>
        <taxon>Chlorophyta</taxon>
        <taxon>core chlorophytes</taxon>
        <taxon>Chlorophyceae</taxon>
        <taxon>CS clade</taxon>
        <taxon>Chlamydomonadales</taxon>
        <taxon>Dunaliellaceae</taxon>
        <taxon>Dunaliella</taxon>
    </lineage>
</organism>
<dbReference type="GO" id="GO:0005524">
    <property type="term" value="F:ATP binding"/>
    <property type="evidence" value="ECO:0007669"/>
    <property type="project" value="UniProtKB-UniRule"/>
</dbReference>
<dbReference type="SMART" id="SM00212">
    <property type="entry name" value="UBCc"/>
    <property type="match status" value="1"/>
</dbReference>
<dbReference type="EC" id="2.3.2.23" evidence="1"/>
<evidence type="ECO:0000313" key="10">
    <source>
        <dbReference type="EMBL" id="CAE0493160.1"/>
    </source>
</evidence>
<keyword evidence="5 7" id="KW-0067">ATP-binding</keyword>